<reference evidence="3" key="1">
    <citation type="journal article" date="2007" name="Plant Cell">
        <title>Dothideomycete-plant interactions illuminated by genome sequencing and EST analysis of the wheat pathogen Stagonospora nodorum.</title>
        <authorList>
            <person name="Hane J.K."/>
            <person name="Lowe R.G."/>
            <person name="Solomon P.S."/>
            <person name="Tan K.C."/>
            <person name="Schoch C.L."/>
            <person name="Spatafora J.W."/>
            <person name="Crous P.W."/>
            <person name="Kodira C."/>
            <person name="Birren B.W."/>
            <person name="Galagan J.E."/>
            <person name="Torriani S.F."/>
            <person name="McDonald B.A."/>
            <person name="Oliver R.P."/>
        </authorList>
    </citation>
    <scope>NUCLEOTIDE SEQUENCE [LARGE SCALE GENOMIC DNA]</scope>
    <source>
        <strain evidence="3">SN15 / ATCC MYA-4574 / FGSC 10173</strain>
    </source>
</reference>
<dbReference type="KEGG" id="pno:SNOG_16297"/>
<dbReference type="AlphaFoldDB" id="Q0TVX2"/>
<sequence>MPDYLAAFECDAFIESNTQLARELSTERSDRDERLPRVGVGTPPLSWPDSYIASDTQIARELDTANQQSWFELSDKPIGGSVRHKPTSLSSTGSYTLPASGLAFRKRRSANRKRAVPAQK</sequence>
<evidence type="ECO:0000313" key="3">
    <source>
        <dbReference type="Proteomes" id="UP000001055"/>
    </source>
</evidence>
<evidence type="ECO:0000313" key="2">
    <source>
        <dbReference type="EMBL" id="EAT76283.1"/>
    </source>
</evidence>
<dbReference type="Proteomes" id="UP000001055">
    <property type="component" value="Unassembled WGS sequence"/>
</dbReference>
<feature type="region of interest" description="Disordered" evidence="1">
    <location>
        <begin position="75"/>
        <end position="97"/>
    </location>
</feature>
<dbReference type="VEuPathDB" id="FungiDB:JI435_162970"/>
<proteinExistence type="predicted"/>
<accession>Q0TVX2</accession>
<dbReference type="GeneID" id="5983351"/>
<protein>
    <submittedName>
        <fullName evidence="2">Uncharacterized protein</fullName>
    </submittedName>
</protein>
<gene>
    <name evidence="2" type="ORF">SNOG_16297</name>
</gene>
<evidence type="ECO:0000256" key="1">
    <source>
        <dbReference type="SAM" id="MobiDB-lite"/>
    </source>
</evidence>
<dbReference type="RefSeq" id="XP_001806420.1">
    <property type="nucleotide sequence ID" value="XM_001806368.1"/>
</dbReference>
<organism evidence="2 3">
    <name type="scientific">Phaeosphaeria nodorum (strain SN15 / ATCC MYA-4574 / FGSC 10173)</name>
    <name type="common">Glume blotch fungus</name>
    <name type="synonym">Parastagonospora nodorum</name>
    <dbReference type="NCBI Taxonomy" id="321614"/>
    <lineage>
        <taxon>Eukaryota</taxon>
        <taxon>Fungi</taxon>
        <taxon>Dikarya</taxon>
        <taxon>Ascomycota</taxon>
        <taxon>Pezizomycotina</taxon>
        <taxon>Dothideomycetes</taxon>
        <taxon>Pleosporomycetidae</taxon>
        <taxon>Pleosporales</taxon>
        <taxon>Pleosporineae</taxon>
        <taxon>Phaeosphaeriaceae</taxon>
        <taxon>Parastagonospora</taxon>
    </lineage>
</organism>
<dbReference type="EMBL" id="CH445369">
    <property type="protein sequence ID" value="EAT76283.1"/>
    <property type="molecule type" value="Genomic_DNA"/>
</dbReference>
<dbReference type="InParanoid" id="Q0TVX2"/>
<feature type="compositionally biased region" description="Polar residues" evidence="1">
    <location>
        <begin position="87"/>
        <end position="97"/>
    </location>
</feature>
<name>Q0TVX2_PHANO</name>